<proteinExistence type="inferred from homology"/>
<accession>A0A399JBP2</accession>
<evidence type="ECO:0000256" key="5">
    <source>
        <dbReference type="RuleBase" id="RU003719"/>
    </source>
</evidence>
<dbReference type="RefSeq" id="WP_119424412.1">
    <property type="nucleotide sequence ID" value="NZ_QQXK01000011.1"/>
</dbReference>
<dbReference type="Pfam" id="PF02826">
    <property type="entry name" value="2-Hacid_dh_C"/>
    <property type="match status" value="1"/>
</dbReference>
<evidence type="ECO:0000313" key="10">
    <source>
        <dbReference type="Proteomes" id="UP000265419"/>
    </source>
</evidence>
<evidence type="ECO:0000256" key="1">
    <source>
        <dbReference type="ARBA" id="ARBA00005854"/>
    </source>
</evidence>
<feature type="domain" description="D-isomer specific 2-hydroxyacid dehydrogenase NAD-binding" evidence="8">
    <location>
        <begin position="149"/>
        <end position="322"/>
    </location>
</feature>
<feature type="compositionally biased region" description="Polar residues" evidence="6">
    <location>
        <begin position="1"/>
        <end position="10"/>
    </location>
</feature>
<dbReference type="InterPro" id="IPR036291">
    <property type="entry name" value="NAD(P)-bd_dom_sf"/>
</dbReference>
<feature type="domain" description="D-isomer specific 2-hydroxyacid dehydrogenase catalytic" evidence="7">
    <location>
        <begin position="51"/>
        <end position="351"/>
    </location>
</feature>
<dbReference type="EMBL" id="QQXK01000011">
    <property type="protein sequence ID" value="RII42470.1"/>
    <property type="molecule type" value="Genomic_DNA"/>
</dbReference>
<gene>
    <name evidence="9" type="ORF">DWB68_06885</name>
</gene>
<dbReference type="Gene3D" id="3.40.50.720">
    <property type="entry name" value="NAD(P)-binding Rossmann-like Domain"/>
    <property type="match status" value="2"/>
</dbReference>
<comment type="similarity">
    <text evidence="1 5">Belongs to the D-isomer specific 2-hydroxyacid dehydrogenase family.</text>
</comment>
<dbReference type="Pfam" id="PF00389">
    <property type="entry name" value="2-Hacid_dh"/>
    <property type="match status" value="1"/>
</dbReference>
<dbReference type="PANTHER" id="PTHR42789">
    <property type="entry name" value="D-ISOMER SPECIFIC 2-HYDROXYACID DEHYDROGENASE FAMILY PROTEIN (AFU_ORTHOLOGUE AFUA_6G10090)"/>
    <property type="match status" value="1"/>
</dbReference>
<dbReference type="PROSITE" id="PS00065">
    <property type="entry name" value="D_2_HYDROXYACID_DH_1"/>
    <property type="match status" value="1"/>
</dbReference>
<dbReference type="AlphaFoldDB" id="A0A399JBP2"/>
<dbReference type="GO" id="GO:0008652">
    <property type="term" value="P:amino acid biosynthetic process"/>
    <property type="evidence" value="ECO:0007669"/>
    <property type="project" value="UniProtKB-KW"/>
</dbReference>
<dbReference type="CDD" id="cd12169">
    <property type="entry name" value="PGDH_like_1"/>
    <property type="match status" value="1"/>
</dbReference>
<protein>
    <submittedName>
        <fullName evidence="9">D-2-hydroxyacid dehydrogenase family protein</fullName>
    </submittedName>
</protein>
<comment type="caution">
    <text evidence="9">The sequence shown here is derived from an EMBL/GenBank/DDBJ whole genome shotgun (WGS) entry which is preliminary data.</text>
</comment>
<reference evidence="9 10" key="1">
    <citation type="submission" date="2018-07" db="EMBL/GenBank/DDBJ databases">
        <title>Arthrobacter sp. nov., isolated from raw cow's milk with high bacterial count.</title>
        <authorList>
            <person name="Hahne J."/>
            <person name="Isele D."/>
            <person name="Lipski A."/>
        </authorList>
    </citation>
    <scope>NUCLEOTIDE SEQUENCE [LARGE SCALE GENOMIC DNA]</scope>
    <source>
        <strain evidence="9 10">JZ R-35</strain>
    </source>
</reference>
<organism evidence="9 10">
    <name type="scientific">Galactobacter valiniphilus</name>
    <dbReference type="NCBI Taxonomy" id="2676122"/>
    <lineage>
        <taxon>Bacteria</taxon>
        <taxon>Bacillati</taxon>
        <taxon>Actinomycetota</taxon>
        <taxon>Actinomycetes</taxon>
        <taxon>Micrococcales</taxon>
        <taxon>Micrococcaceae</taxon>
        <taxon>Galactobacter</taxon>
    </lineage>
</organism>
<evidence type="ECO:0000259" key="8">
    <source>
        <dbReference type="Pfam" id="PF02826"/>
    </source>
</evidence>
<feature type="region of interest" description="Disordered" evidence="6">
    <location>
        <begin position="1"/>
        <end position="29"/>
    </location>
</feature>
<dbReference type="PANTHER" id="PTHR42789:SF1">
    <property type="entry name" value="D-ISOMER SPECIFIC 2-HYDROXYACID DEHYDROGENASE FAMILY PROTEIN (AFU_ORTHOLOGUE AFUA_6G10090)"/>
    <property type="match status" value="1"/>
</dbReference>
<evidence type="ECO:0000256" key="4">
    <source>
        <dbReference type="ARBA" id="ARBA00023027"/>
    </source>
</evidence>
<dbReference type="SUPFAM" id="SSF51735">
    <property type="entry name" value="NAD(P)-binding Rossmann-fold domains"/>
    <property type="match status" value="1"/>
</dbReference>
<dbReference type="InterPro" id="IPR050857">
    <property type="entry name" value="D-2-hydroxyacid_DH"/>
</dbReference>
<sequence>MHDDASSPSAETRPPSADPFGGTAAGTGAERGRTVKRLAILDDFQDAALSSADFGPLRERDVELTVFTHSLGDDPGAIAEALEPFDAVIAMRERTPFSAETLGLLPRLQLIVNTGRGVPHIDLEAARAHGVAVYTTGGSAAGAPELTWALMLAALRHLPTELANGAEGRWQTTAGREAEGLTLGVVGLGRIGSRMANYGNAFGMNVLAWSPRLDEERARAAGAGFAPSLLELAERSDVLSVNLKLVPETAGLIDAAVLRALGPRGLLVNTARGPLVDEAALLAALNSGELGGAALDVYDTEPLPADHPLRSASNALLTPHIGFVTEQSLAAFYGQAVDRVLTYLDGGDTDRVA</sequence>
<keyword evidence="3 5" id="KW-0560">Oxidoreductase</keyword>
<keyword evidence="4" id="KW-0520">NAD</keyword>
<dbReference type="InterPro" id="IPR029752">
    <property type="entry name" value="D-isomer_DH_CS1"/>
</dbReference>
<evidence type="ECO:0000256" key="6">
    <source>
        <dbReference type="SAM" id="MobiDB-lite"/>
    </source>
</evidence>
<keyword evidence="2" id="KW-0028">Amino-acid biosynthesis</keyword>
<dbReference type="GO" id="GO:0051287">
    <property type="term" value="F:NAD binding"/>
    <property type="evidence" value="ECO:0007669"/>
    <property type="project" value="InterPro"/>
</dbReference>
<evidence type="ECO:0000313" key="9">
    <source>
        <dbReference type="EMBL" id="RII42470.1"/>
    </source>
</evidence>
<dbReference type="GO" id="GO:0016616">
    <property type="term" value="F:oxidoreductase activity, acting on the CH-OH group of donors, NAD or NADP as acceptor"/>
    <property type="evidence" value="ECO:0007669"/>
    <property type="project" value="InterPro"/>
</dbReference>
<dbReference type="InterPro" id="IPR006139">
    <property type="entry name" value="D-isomer_2_OHA_DH_cat_dom"/>
</dbReference>
<dbReference type="InterPro" id="IPR006140">
    <property type="entry name" value="D-isomer_DH_NAD-bd"/>
</dbReference>
<name>A0A399JBP2_9MICC</name>
<evidence type="ECO:0000256" key="3">
    <source>
        <dbReference type="ARBA" id="ARBA00023002"/>
    </source>
</evidence>
<keyword evidence="10" id="KW-1185">Reference proteome</keyword>
<evidence type="ECO:0000256" key="2">
    <source>
        <dbReference type="ARBA" id="ARBA00022605"/>
    </source>
</evidence>
<evidence type="ECO:0000259" key="7">
    <source>
        <dbReference type="Pfam" id="PF00389"/>
    </source>
</evidence>
<dbReference type="Proteomes" id="UP000265419">
    <property type="component" value="Unassembled WGS sequence"/>
</dbReference>
<dbReference type="SUPFAM" id="SSF52283">
    <property type="entry name" value="Formate/glycerate dehydrogenase catalytic domain-like"/>
    <property type="match status" value="1"/>
</dbReference>